<dbReference type="GO" id="GO:0005525">
    <property type="term" value="F:GTP binding"/>
    <property type="evidence" value="ECO:0007669"/>
    <property type="project" value="UniProtKB-KW"/>
</dbReference>
<dbReference type="NCBIfam" id="TIGR00231">
    <property type="entry name" value="small_GTP"/>
    <property type="match status" value="1"/>
</dbReference>
<keyword evidence="7" id="KW-0449">Lipoprotein</keyword>
<evidence type="ECO:0000256" key="4">
    <source>
        <dbReference type="ARBA" id="ARBA00022741"/>
    </source>
</evidence>
<dbReference type="PANTHER" id="PTHR46149">
    <property type="entry name" value="MIP08469P"/>
    <property type="match status" value="1"/>
</dbReference>
<comment type="subcellular location">
    <subcellularLocation>
        <location evidence="1">Cell membrane</location>
        <topology evidence="1">Lipid-anchor</topology>
    </subcellularLocation>
</comment>
<dbReference type="EMBL" id="JBGFUD010001962">
    <property type="protein sequence ID" value="MFH4976966.1"/>
    <property type="molecule type" value="Genomic_DNA"/>
</dbReference>
<evidence type="ECO:0000313" key="11">
    <source>
        <dbReference type="EMBL" id="MFH4976966.1"/>
    </source>
</evidence>
<keyword evidence="8" id="KW-0636">Prenylation</keyword>
<evidence type="ECO:0000256" key="2">
    <source>
        <dbReference type="ARBA" id="ARBA00022475"/>
    </source>
</evidence>
<evidence type="ECO:0000256" key="7">
    <source>
        <dbReference type="ARBA" id="ARBA00023288"/>
    </source>
</evidence>
<dbReference type="InterPro" id="IPR005225">
    <property type="entry name" value="Small_GTP-bd"/>
</dbReference>
<dbReference type="PROSITE" id="PS51419">
    <property type="entry name" value="RAB"/>
    <property type="match status" value="1"/>
</dbReference>
<sequence>MSEERYRLVVLGPPKVGKTSIIRQYLYKQFSEKYKETIEDLHSRVFRIHGTPLHLDILDTSFNFPDMRKVAISSANAFLLVFAVDDVQSFKEMSDIWSEIGERRSDIRQVPSVVVGNKSDLNDKKIFDATANSWTSRLNANVRYIEASAKNRSNIVSIFKTLLDLSDFVKPVGEKSAIAASISSGIHLLTLNDSPLITTPGFTDGGLKRHVSLRVHSSREKEKNKLQRHPSDESVKRSGSIIRRTKHLSIKKTKHNGRGCDTVDESDCNIS</sequence>
<evidence type="ECO:0000256" key="3">
    <source>
        <dbReference type="ARBA" id="ARBA00022481"/>
    </source>
</evidence>
<keyword evidence="5" id="KW-0342">GTP-binding</keyword>
<feature type="compositionally biased region" description="Basic and acidic residues" evidence="10">
    <location>
        <begin position="217"/>
        <end position="236"/>
    </location>
</feature>
<dbReference type="PROSITE" id="PS51421">
    <property type="entry name" value="RAS"/>
    <property type="match status" value="1"/>
</dbReference>
<proteinExistence type="inferred from homology"/>
<evidence type="ECO:0000256" key="5">
    <source>
        <dbReference type="ARBA" id="ARBA00023134"/>
    </source>
</evidence>
<keyword evidence="2" id="KW-1003">Cell membrane</keyword>
<dbReference type="Proteomes" id="UP001608902">
    <property type="component" value="Unassembled WGS sequence"/>
</dbReference>
<evidence type="ECO:0000256" key="8">
    <source>
        <dbReference type="ARBA" id="ARBA00023289"/>
    </source>
</evidence>
<comment type="similarity">
    <text evidence="9">Belongs to the small GTPase superfamily. RasD family.</text>
</comment>
<evidence type="ECO:0000256" key="6">
    <source>
        <dbReference type="ARBA" id="ARBA00023136"/>
    </source>
</evidence>
<dbReference type="SMART" id="SM00173">
    <property type="entry name" value="RAS"/>
    <property type="match status" value="1"/>
</dbReference>
<accession>A0ABD6ECP1</accession>
<name>A0ABD6ECP1_9BILA</name>
<dbReference type="PRINTS" id="PR00449">
    <property type="entry name" value="RASTRNSFRMNG"/>
</dbReference>
<keyword evidence="6" id="KW-0472">Membrane</keyword>
<dbReference type="Pfam" id="PF00071">
    <property type="entry name" value="Ras"/>
    <property type="match status" value="1"/>
</dbReference>
<comment type="caution">
    <text evidence="11">The sequence shown here is derived from an EMBL/GenBank/DDBJ whole genome shotgun (WGS) entry which is preliminary data.</text>
</comment>
<dbReference type="SUPFAM" id="SSF52540">
    <property type="entry name" value="P-loop containing nucleoside triphosphate hydrolases"/>
    <property type="match status" value="1"/>
</dbReference>
<feature type="region of interest" description="Disordered" evidence="10">
    <location>
        <begin position="215"/>
        <end position="240"/>
    </location>
</feature>
<dbReference type="InterPro" id="IPR027417">
    <property type="entry name" value="P-loop_NTPase"/>
</dbReference>
<protein>
    <submittedName>
        <fullName evidence="11">Uncharacterized protein</fullName>
    </submittedName>
</protein>
<evidence type="ECO:0000256" key="9">
    <source>
        <dbReference type="ARBA" id="ARBA00038061"/>
    </source>
</evidence>
<dbReference type="InterPro" id="IPR001806">
    <property type="entry name" value="Small_GTPase"/>
</dbReference>
<keyword evidence="3" id="KW-0488">Methylation</keyword>
<evidence type="ECO:0000256" key="1">
    <source>
        <dbReference type="ARBA" id="ARBA00004193"/>
    </source>
</evidence>
<dbReference type="AlphaFoldDB" id="A0ABD6ECP1"/>
<evidence type="ECO:0000256" key="10">
    <source>
        <dbReference type="SAM" id="MobiDB-lite"/>
    </source>
</evidence>
<evidence type="ECO:0000313" key="12">
    <source>
        <dbReference type="Proteomes" id="UP001608902"/>
    </source>
</evidence>
<dbReference type="SMART" id="SM00175">
    <property type="entry name" value="RAB"/>
    <property type="match status" value="1"/>
</dbReference>
<reference evidence="11 12" key="1">
    <citation type="submission" date="2024-08" db="EMBL/GenBank/DDBJ databases">
        <title>Gnathostoma spinigerum genome.</title>
        <authorList>
            <person name="Gonzalez-Bertolin B."/>
            <person name="Monzon S."/>
            <person name="Zaballos A."/>
            <person name="Jimenez P."/>
            <person name="Dekumyoy P."/>
            <person name="Varona S."/>
            <person name="Cuesta I."/>
            <person name="Sumanam S."/>
            <person name="Adisakwattana P."/>
            <person name="Gasser R.B."/>
            <person name="Hernandez-Gonzalez A."/>
            <person name="Young N.D."/>
            <person name="Perteguer M.J."/>
        </authorList>
    </citation>
    <scope>NUCLEOTIDE SEQUENCE [LARGE SCALE GENOMIC DNA]</scope>
    <source>
        <strain evidence="11">AL3</strain>
        <tissue evidence="11">Liver</tissue>
    </source>
</reference>
<dbReference type="InterPro" id="IPR052236">
    <property type="entry name" value="Small_GTPase_RasD"/>
</dbReference>
<dbReference type="SMART" id="SM00174">
    <property type="entry name" value="RHO"/>
    <property type="match status" value="1"/>
</dbReference>
<organism evidence="11 12">
    <name type="scientific">Gnathostoma spinigerum</name>
    <dbReference type="NCBI Taxonomy" id="75299"/>
    <lineage>
        <taxon>Eukaryota</taxon>
        <taxon>Metazoa</taxon>
        <taxon>Ecdysozoa</taxon>
        <taxon>Nematoda</taxon>
        <taxon>Chromadorea</taxon>
        <taxon>Rhabditida</taxon>
        <taxon>Spirurina</taxon>
        <taxon>Gnathostomatomorpha</taxon>
        <taxon>Gnathostomatoidea</taxon>
        <taxon>Gnathostomatidae</taxon>
        <taxon>Gnathostoma</taxon>
    </lineage>
</organism>
<gene>
    <name evidence="11" type="ORF">AB6A40_003675</name>
</gene>
<dbReference type="PANTHER" id="PTHR46149:SF7">
    <property type="entry name" value="GTP-BINDING PROTEIN DI-RAS2"/>
    <property type="match status" value="1"/>
</dbReference>
<dbReference type="GO" id="GO:0005886">
    <property type="term" value="C:plasma membrane"/>
    <property type="evidence" value="ECO:0007669"/>
    <property type="project" value="UniProtKB-SubCell"/>
</dbReference>
<dbReference type="FunFam" id="3.40.50.300:FF:000475">
    <property type="entry name" value="GTP-binding protein Rhes"/>
    <property type="match status" value="1"/>
</dbReference>
<dbReference type="Gene3D" id="3.40.50.300">
    <property type="entry name" value="P-loop containing nucleotide triphosphate hydrolases"/>
    <property type="match status" value="1"/>
</dbReference>
<keyword evidence="12" id="KW-1185">Reference proteome</keyword>
<keyword evidence="4" id="KW-0547">Nucleotide-binding</keyword>